<dbReference type="SUPFAM" id="SSF47413">
    <property type="entry name" value="lambda repressor-like DNA-binding domains"/>
    <property type="match status" value="1"/>
</dbReference>
<dbReference type="EMBL" id="ADMG01000016">
    <property type="protein sequence ID" value="EKB31885.1"/>
    <property type="molecule type" value="Genomic_DNA"/>
</dbReference>
<dbReference type="InterPro" id="IPR001387">
    <property type="entry name" value="Cro/C1-type_HTH"/>
</dbReference>
<dbReference type="STRING" id="742823.HMPREF9465_00462"/>
<evidence type="ECO:0000313" key="2">
    <source>
        <dbReference type="Proteomes" id="UP000005835"/>
    </source>
</evidence>
<evidence type="ECO:0000313" key="1">
    <source>
        <dbReference type="EMBL" id="EKB31885.1"/>
    </source>
</evidence>
<sequence>MQTTDLNPLAQWLCHERKKHGGVRQHLADKLGINSTTLREYEIGRYAPHRAHSEHPRSRA</sequence>
<dbReference type="GO" id="GO:0003677">
    <property type="term" value="F:DNA binding"/>
    <property type="evidence" value="ECO:0007669"/>
    <property type="project" value="InterPro"/>
</dbReference>
<dbReference type="AlphaFoldDB" id="K1JJR5"/>
<gene>
    <name evidence="1" type="ORF">HMPREF9465_00462</name>
</gene>
<dbReference type="HOGENOM" id="CLU_2940147_0_0_4"/>
<evidence type="ECO:0008006" key="3">
    <source>
        <dbReference type="Google" id="ProtNLM"/>
    </source>
</evidence>
<organism evidence="1 2">
    <name type="scientific">Sutterella wadsworthensis 2_1_59BFAA</name>
    <dbReference type="NCBI Taxonomy" id="742823"/>
    <lineage>
        <taxon>Bacteria</taxon>
        <taxon>Pseudomonadati</taxon>
        <taxon>Pseudomonadota</taxon>
        <taxon>Betaproteobacteria</taxon>
        <taxon>Burkholderiales</taxon>
        <taxon>Sutterellaceae</taxon>
        <taxon>Sutterella</taxon>
    </lineage>
</organism>
<reference evidence="1 2" key="1">
    <citation type="submission" date="2012-05" db="EMBL/GenBank/DDBJ databases">
        <title>The Genome Sequence of Sutterella wadsworthensis 2_1_59BFAA.</title>
        <authorList>
            <consortium name="The Broad Institute Genome Sequencing Platform"/>
            <person name="Earl A."/>
            <person name="Ward D."/>
            <person name="Feldgarden M."/>
            <person name="Gevers D."/>
            <person name="Daigneault M."/>
            <person name="Strauss J."/>
            <person name="Allen-Vercoe E."/>
            <person name="Walker B."/>
            <person name="Young S.K."/>
            <person name="Zeng Q."/>
            <person name="Gargeya S."/>
            <person name="Fitzgerald M."/>
            <person name="Haas B."/>
            <person name="Abouelleil A."/>
            <person name="Alvarado L."/>
            <person name="Arachchi H.M."/>
            <person name="Berlin A.M."/>
            <person name="Chapman S.B."/>
            <person name="Goldberg J."/>
            <person name="Griggs A."/>
            <person name="Gujja S."/>
            <person name="Hansen M."/>
            <person name="Howarth C."/>
            <person name="Imamovic A."/>
            <person name="Larimer J."/>
            <person name="McCowen C."/>
            <person name="Montmayeur A."/>
            <person name="Murphy C."/>
            <person name="Neiman D."/>
            <person name="Pearson M."/>
            <person name="Priest M."/>
            <person name="Roberts A."/>
            <person name="Saif S."/>
            <person name="Shea T."/>
            <person name="Sisk P."/>
            <person name="Sykes S."/>
            <person name="Wortman J."/>
            <person name="Nusbaum C."/>
            <person name="Birren B."/>
        </authorList>
    </citation>
    <scope>NUCLEOTIDE SEQUENCE [LARGE SCALE GENOMIC DNA]</scope>
    <source>
        <strain evidence="1 2">2_1_59BFAA</strain>
    </source>
</reference>
<accession>K1JJR5</accession>
<comment type="caution">
    <text evidence="1">The sequence shown here is derived from an EMBL/GenBank/DDBJ whole genome shotgun (WGS) entry which is preliminary data.</text>
</comment>
<keyword evidence="2" id="KW-1185">Reference proteome</keyword>
<dbReference type="CDD" id="cd00093">
    <property type="entry name" value="HTH_XRE"/>
    <property type="match status" value="1"/>
</dbReference>
<name>K1JJR5_9BURK</name>
<proteinExistence type="predicted"/>
<dbReference type="Proteomes" id="UP000005835">
    <property type="component" value="Unassembled WGS sequence"/>
</dbReference>
<protein>
    <recommendedName>
        <fullName evidence="3">HTH cro/C1-type domain-containing protein</fullName>
    </recommendedName>
</protein>
<dbReference type="InterPro" id="IPR010982">
    <property type="entry name" value="Lambda_DNA-bd_dom_sf"/>
</dbReference>